<organism evidence="1 2">
    <name type="scientific">Cichorium intybus</name>
    <name type="common">Chicory</name>
    <dbReference type="NCBI Taxonomy" id="13427"/>
    <lineage>
        <taxon>Eukaryota</taxon>
        <taxon>Viridiplantae</taxon>
        <taxon>Streptophyta</taxon>
        <taxon>Embryophyta</taxon>
        <taxon>Tracheophyta</taxon>
        <taxon>Spermatophyta</taxon>
        <taxon>Magnoliopsida</taxon>
        <taxon>eudicotyledons</taxon>
        <taxon>Gunneridae</taxon>
        <taxon>Pentapetalae</taxon>
        <taxon>asterids</taxon>
        <taxon>campanulids</taxon>
        <taxon>Asterales</taxon>
        <taxon>Asteraceae</taxon>
        <taxon>Cichorioideae</taxon>
        <taxon>Cichorieae</taxon>
        <taxon>Cichoriinae</taxon>
        <taxon>Cichorium</taxon>
    </lineage>
</organism>
<proteinExistence type="predicted"/>
<name>A0ACB8ZTF6_CICIN</name>
<dbReference type="Proteomes" id="UP001055811">
    <property type="component" value="Linkage Group LG08"/>
</dbReference>
<dbReference type="EMBL" id="CM042016">
    <property type="protein sequence ID" value="KAI3700842.1"/>
    <property type="molecule type" value="Genomic_DNA"/>
</dbReference>
<sequence length="393" mass="44438">MAVLSTTILPSVIEKPTTADPAMEPRLVREVAAMRRLNHPNILKLHEVLATKTKIYLVMELATGGELFTQLTRRGRMKEATARLYFQQLVSTLHFCHQNGVAHRDLKPQNLLLDKNGNLKISDFGLSALPESQKDGLLHTACGTPAFTAPEIVRGKGYDGAKADAWSCGVILFNFIAGYLPFDDSNLPNMYRKIHQREIVFPDWISKQPRIIIQKLLDPKPKTRMSIETLMGLPWFKKSLKPDPTLESYEESESIDSYSMKYKTTMNAFDIISMSSGLNLSGIFEENTTKREQRFTSTAKAEEIEKTVVEVGERLGYRLKKRKDKENCNKRDDVFRLVKGRVSLLAMVMEVVPELLLVEMSVVDGGDGFSEVEWEELKVGFQGIVLSWHGDVQ</sequence>
<accession>A0ACB8ZTF6</accession>
<evidence type="ECO:0000313" key="2">
    <source>
        <dbReference type="Proteomes" id="UP001055811"/>
    </source>
</evidence>
<reference evidence="2" key="1">
    <citation type="journal article" date="2022" name="Mol. Ecol. Resour.">
        <title>The genomes of chicory, endive, great burdock and yacon provide insights into Asteraceae palaeo-polyploidization history and plant inulin production.</title>
        <authorList>
            <person name="Fan W."/>
            <person name="Wang S."/>
            <person name="Wang H."/>
            <person name="Wang A."/>
            <person name="Jiang F."/>
            <person name="Liu H."/>
            <person name="Zhao H."/>
            <person name="Xu D."/>
            <person name="Zhang Y."/>
        </authorList>
    </citation>
    <scope>NUCLEOTIDE SEQUENCE [LARGE SCALE GENOMIC DNA]</scope>
    <source>
        <strain evidence="2">cv. Punajuju</strain>
    </source>
</reference>
<comment type="caution">
    <text evidence="1">The sequence shown here is derived from an EMBL/GenBank/DDBJ whole genome shotgun (WGS) entry which is preliminary data.</text>
</comment>
<evidence type="ECO:0000313" key="1">
    <source>
        <dbReference type="EMBL" id="KAI3700842.1"/>
    </source>
</evidence>
<protein>
    <submittedName>
        <fullName evidence="1">Uncharacterized protein</fullName>
    </submittedName>
</protein>
<reference evidence="1 2" key="2">
    <citation type="journal article" date="2022" name="Mol. Ecol. Resour.">
        <title>The genomes of chicory, endive, great burdock and yacon provide insights into Asteraceae paleo-polyploidization history and plant inulin production.</title>
        <authorList>
            <person name="Fan W."/>
            <person name="Wang S."/>
            <person name="Wang H."/>
            <person name="Wang A."/>
            <person name="Jiang F."/>
            <person name="Liu H."/>
            <person name="Zhao H."/>
            <person name="Xu D."/>
            <person name="Zhang Y."/>
        </authorList>
    </citation>
    <scope>NUCLEOTIDE SEQUENCE [LARGE SCALE GENOMIC DNA]</scope>
    <source>
        <strain evidence="2">cv. Punajuju</strain>
        <tissue evidence="1">Leaves</tissue>
    </source>
</reference>
<gene>
    <name evidence="1" type="ORF">L2E82_45481</name>
</gene>
<keyword evidence="2" id="KW-1185">Reference proteome</keyword>